<evidence type="ECO:0000256" key="5">
    <source>
        <dbReference type="ARBA" id="ARBA00022741"/>
    </source>
</evidence>
<dbReference type="EMBL" id="CAJOBJ010000108">
    <property type="protein sequence ID" value="CAF3795673.1"/>
    <property type="molecule type" value="Genomic_DNA"/>
</dbReference>
<feature type="compositionally biased region" description="Basic and acidic residues" evidence="10">
    <location>
        <begin position="1935"/>
        <end position="1948"/>
    </location>
</feature>
<accession>A0A8S2J810</accession>
<dbReference type="Pfam" id="PF07728">
    <property type="entry name" value="AAA_5"/>
    <property type="match status" value="5"/>
</dbReference>
<organism evidence="12 13">
    <name type="scientific">Rotaria magnacalcarata</name>
    <dbReference type="NCBI Taxonomy" id="392030"/>
    <lineage>
        <taxon>Eukaryota</taxon>
        <taxon>Metazoa</taxon>
        <taxon>Spiralia</taxon>
        <taxon>Gnathifera</taxon>
        <taxon>Rotifera</taxon>
        <taxon>Eurotatoria</taxon>
        <taxon>Bdelloidea</taxon>
        <taxon>Philodinida</taxon>
        <taxon>Philodinidae</taxon>
        <taxon>Rotaria</taxon>
    </lineage>
</organism>
<dbReference type="GO" id="GO:0005654">
    <property type="term" value="C:nucleoplasm"/>
    <property type="evidence" value="ECO:0007669"/>
    <property type="project" value="UniProtKB-SubCell"/>
</dbReference>
<name>A0A8S2J810_9BILA</name>
<dbReference type="InterPro" id="IPR011704">
    <property type="entry name" value="ATPase_dyneun-rel_AAA"/>
</dbReference>
<gene>
    <name evidence="12" type="ORF">GIL414_LOCUS799</name>
</gene>
<evidence type="ECO:0000256" key="7">
    <source>
        <dbReference type="ARBA" id="ARBA00023186"/>
    </source>
</evidence>
<dbReference type="GO" id="GO:0000055">
    <property type="term" value="P:ribosomal large subunit export from nucleus"/>
    <property type="evidence" value="ECO:0007669"/>
    <property type="project" value="TreeGrafter"/>
</dbReference>
<evidence type="ECO:0000313" key="12">
    <source>
        <dbReference type="EMBL" id="CAF3795673.1"/>
    </source>
</evidence>
<evidence type="ECO:0000259" key="11">
    <source>
        <dbReference type="SMART" id="SM00382"/>
    </source>
</evidence>
<evidence type="ECO:0000256" key="6">
    <source>
        <dbReference type="ARBA" id="ARBA00022840"/>
    </source>
</evidence>
<feature type="domain" description="AAA+ ATPase" evidence="11">
    <location>
        <begin position="1493"/>
        <end position="1608"/>
    </location>
</feature>
<feature type="coiled-coil region" evidence="9">
    <location>
        <begin position="4647"/>
        <end position="4674"/>
    </location>
</feature>
<dbReference type="InterPro" id="IPR036465">
    <property type="entry name" value="vWFA_dom_sf"/>
</dbReference>
<evidence type="ECO:0000256" key="3">
    <source>
        <dbReference type="ARBA" id="ARBA00007188"/>
    </source>
</evidence>
<dbReference type="SUPFAM" id="SSF52540">
    <property type="entry name" value="P-loop containing nucleoside triphosphate hydrolases"/>
    <property type="match status" value="6"/>
</dbReference>
<keyword evidence="6" id="KW-0067">ATP-binding</keyword>
<comment type="subcellular location">
    <subcellularLocation>
        <location evidence="1">Nucleus</location>
        <location evidence="1">Nucleolus</location>
    </subcellularLocation>
    <subcellularLocation>
        <location evidence="2">Nucleus</location>
        <location evidence="2">Nucleoplasm</location>
    </subcellularLocation>
</comment>
<dbReference type="Proteomes" id="UP000681720">
    <property type="component" value="Unassembled WGS sequence"/>
</dbReference>
<evidence type="ECO:0000256" key="9">
    <source>
        <dbReference type="SAM" id="Coils"/>
    </source>
</evidence>
<dbReference type="InterPro" id="IPR027417">
    <property type="entry name" value="P-loop_NTPase"/>
</dbReference>
<evidence type="ECO:0000313" key="13">
    <source>
        <dbReference type="Proteomes" id="UP000681720"/>
    </source>
</evidence>
<dbReference type="GO" id="GO:0005524">
    <property type="term" value="F:ATP binding"/>
    <property type="evidence" value="ECO:0007669"/>
    <property type="project" value="UniProtKB-KW"/>
</dbReference>
<keyword evidence="8" id="KW-0539">Nucleus</keyword>
<feature type="domain" description="AAA+ ATPase" evidence="11">
    <location>
        <begin position="698"/>
        <end position="852"/>
    </location>
</feature>
<dbReference type="InterPro" id="IPR003593">
    <property type="entry name" value="AAA+_ATPase"/>
</dbReference>
<dbReference type="CDD" id="cd00198">
    <property type="entry name" value="vWFA"/>
    <property type="match status" value="1"/>
</dbReference>
<dbReference type="Pfam" id="PF17867">
    <property type="entry name" value="AAA_lid_7"/>
    <property type="match status" value="1"/>
</dbReference>
<feature type="region of interest" description="Disordered" evidence="10">
    <location>
        <begin position="5626"/>
        <end position="5654"/>
    </location>
</feature>
<feature type="domain" description="AAA+ ATPase" evidence="11">
    <location>
        <begin position="2811"/>
        <end position="3166"/>
    </location>
</feature>
<feature type="domain" description="AAA+ ATPase" evidence="11">
    <location>
        <begin position="1177"/>
        <end position="1335"/>
    </location>
</feature>
<proteinExistence type="inferred from homology"/>
<feature type="domain" description="AAA+ ATPase" evidence="11">
    <location>
        <begin position="2455"/>
        <end position="2602"/>
    </location>
</feature>
<evidence type="ECO:0000256" key="2">
    <source>
        <dbReference type="ARBA" id="ARBA00004642"/>
    </source>
</evidence>
<comment type="similarity">
    <text evidence="3">Belongs to the midasin family.</text>
</comment>
<feature type="compositionally biased region" description="Basic and acidic residues" evidence="10">
    <location>
        <begin position="2941"/>
        <end position="2953"/>
    </location>
</feature>
<dbReference type="GO" id="GO:0000027">
    <property type="term" value="P:ribosomal large subunit assembly"/>
    <property type="evidence" value="ECO:0007669"/>
    <property type="project" value="TreeGrafter"/>
</dbReference>
<evidence type="ECO:0000256" key="1">
    <source>
        <dbReference type="ARBA" id="ARBA00004604"/>
    </source>
</evidence>
<keyword evidence="5" id="KW-0547">Nucleotide-binding</keyword>
<feature type="compositionally biased region" description="Low complexity" evidence="10">
    <location>
        <begin position="7497"/>
        <end position="7506"/>
    </location>
</feature>
<dbReference type="GO" id="GO:0030687">
    <property type="term" value="C:preribosome, large subunit precursor"/>
    <property type="evidence" value="ECO:0007669"/>
    <property type="project" value="TreeGrafter"/>
</dbReference>
<keyword evidence="9" id="KW-0175">Coiled coil</keyword>
<evidence type="ECO:0000256" key="4">
    <source>
        <dbReference type="ARBA" id="ARBA00017143"/>
    </source>
</evidence>
<feature type="region of interest" description="Disordered" evidence="10">
    <location>
        <begin position="7466"/>
        <end position="7558"/>
    </location>
</feature>
<dbReference type="SMART" id="SM00382">
    <property type="entry name" value="AAA"/>
    <property type="match status" value="5"/>
</dbReference>
<reference evidence="12" key="1">
    <citation type="submission" date="2021-02" db="EMBL/GenBank/DDBJ databases">
        <authorList>
            <person name="Nowell W R."/>
        </authorList>
    </citation>
    <scope>NUCLEOTIDE SEQUENCE</scope>
</reference>
<sequence length="7976" mass="908571">MINSIFETKTGLLHTKVMKIIQACCHSKYARRSPPENIIAEDLFGLISHILYEPIFMGPKEHITGSTYKFSWSDLRYDEVDLTDEEKVLSKPPARRQRFESRLGHPMVTYLLLGLNIDERKKFSEVVFRALHTKSSKKISLTVPGLENIFSILIKTPDTFMLFLDKVSLEVSSKRSEFLPTLFTALVNFSLKNVECAKSSSEFRKEISIILSLCIIKEPSDAQAKEKFTELLKSFGITGNEEAKNTDHHLEISANLIQQISMTHPQYIPWDFLIDILTKASNANADEITCTLLYDSMCNVDRSRTLIFILEKLCKTQSLNNSERNLVSKLGKMFDTISNFEQYLLSTIQCDNDLKHKVDVMWKSFKQSEGDQFYEFASIIAPMLVKCLMVGQKKGLNIECCIKLLTVIEDIIHFSFDIVPETLCGQTLSCTFALSKLIFNEAEARQFLLTNIIPRIQTEAGFYRFVNSKTFFDDFQMILDAIKISKSNEAVKKLISIILHILTVTNEMKLTKDEYASVTKILTELCEDIEYGTLTREMSMQHLGDFLHMLNHDESYISTCAVKLIAATFDMKPKERELLLKSHGLSARIMKTCSKKDDASLSGLTPFFSIEENKNTSGLSLSSKLEKQHFSQVEQFLEKEIDTTLHNQSTCDSARNQLFNNIQNDFTPQPAPVSDYIPMVMTKTTRENLLTIIEAAKNPIPLLLEGATGVGKSATITEAAYSFGATLVRFNLSSRSTEDDLFGKLNINRYGITMTYQPFTIAFEKGYWILLDEINLAPSQTLQALIASLDTGKITLKDPSQANSVKMIQRHPDFRLFATQNPNSGFFKGKREDLPSSLLSRFVPVIFRKLPDDEWVDVIANRLQNSKSLETKESLRKMAEQIIKFHTKVETLIQGDSSIKQGKQTFPEIGPYAEISIRELLRLTSHIALLMKMNIWKSINTDEGKQLLSSEMWTIYGARFRRKGREVISETMKDMGFVYDLHHNQSTTVTLKIKDDSIDFDSTHSLQRNLIEKSALESDSTQYAVNIFTSFKFEELENKLNIEKLEILTKEAASIHSHIQHTCFDSKFINDNGLCNVQQIWLKQWLQLVFSKITGNDNYEEIFAAYGIVLYALRFRFKQIQEIFCKKINSSFKTNIDIQTAKQKVGDVSALISAAPVFVITRRVEQVWKQMVSAFGVNEPILIVGEVGCGKSETVTALLLLIQKKLFSLTFSPETDPSDLVGQFIPVANNSNNNGNLVDWSNGIVTDAIKHDAGLLLDNLSDADSCVLERLNSLLEQPPVWVLTEKGDTQPMEIPKNFSIIATMSPAGDNASKAAGIGGELSPALSNRFITIFMPSLKQNESGSMNESSNEIHLIAERLLGDAAQDITLAVTLWKELSKFADQHGQSHIFSFRTMIRLFDCTYKLRAHTPELTLKDALYHAFVATIQEQINTTNQLHLKLDEIARKKLGIADNGTLTKPNLSKFFNENESSSEHVLSGNRLQHAETCGKCIISNYPILFEGPPAVGKTSLIVHLGKKLMGTGMRLERVNNSSTTSVQDYIGSLVPFGTNFEFQPGSLVRAMKDGHWFLADELNLADPSVLSVILTVLDRGEIRIPGTGEFIQAHVQFRFFATQNPAGSQFKGRNRLPPILRSRFMEVQIDDFTQDELVNILKKRVEEPLIGVPRLIIRIEPNMRSIIATTMASMYIGLRNNPNLRITMRELIKIERRSSMFSNDPKKWIYAAASLLLPKLSISSTQFQSLTQLLADECKLDLDSLRTKSPMPRIEQQSNGVNFILGEVQIFVLEAKLEQSDLFTDGSSPPLSFRRALVQIAFATQAREPILLIGTTSFKTLLVKTWNQITGRSNILQSVHLTAESDASELIGQMYPYSFFATLHELTSLVKTVLIRSALIVSAKDNNEEKNLNEDWKDLERELSDHISGFQKEIKNFEKQEVLKRNEQRRQKKEHQEAEQEYVTNSTETQFEVESETKPAAAMTNSKFQDDVDISGIGTGEFGETEEDDSNNFMKDYYEPDESNPYGDFGASSDDRELNFNSESSTFENQISTENIALEKNNSNDETLHHQGHFEAVNDQTTENVFDSFIFETERSSMMDSLTDFVHSSVDFEENSEPSNEKELQTLPRELLMAARNLLSALLRIKDFDILEKDEALSQSIKRIKFVWDTISSPSFNRNKPIFLFRDAAVTRAIKLGHPILIEDFDLANQAATERLNSLLEPTPSFSVTEDITCTNTNIDILPGFQLFATVHQGSESEPIKISPAARSRFTEIRVEGYDDVEAKSVLLQELARRLQKNEKSSAEDIDEKLDLLHETLIKAVDSSVRHEHSHYDLTRFLRVVDCLSSPTTGLDLNERLLVAIRFFLLDGVTTGKAIAHSWITSWGLSDKELNKMKQNVDSIFGEPTLDHVSKFIQISNKTIKSAYCDICMPLRDDENENDVLSRLRISSTRTTCKNIARLFTADSARVPLLLEGPPGIGKTAIIDQVCKLRNEKLERINMSANTTVEQLFGSIVAKSDGHQRAFVWQDGVVTRAVRKNQSILFDEINLAPPEVLESIVPLLERDTKRLALIGSTEVLEDINSRIYATMNPANIGGGRTRLPRSIVRMFTSVKLDPYDDIELKLIVETVFSDLLPENRNSQTTPAGDWPILTHSQLDKVFELHKEIHKLVSSRDIGQTGGPHEINLRDLIKLCDVLRKNARDLRDHYTYFPNTSSSSGKEIDVRLIIIRKFFRLVYGMRWQDVNDRLKVDELIDNYLPISERKENEPNNASSLTIDTSSVGFIRVGSLYVRTSHTEETDSGKGLVHTPRTMEYLEMLVAAMQSKRATMLVGPTSSGKSALLYELARICRRKLIVLHLTQETETADLIGQWVPRVCEETSQLLEDFPAIIHVDNFIKRLTKFLLIYVCPILKRENSEVERETKLLLPKLVSNWLDIRTQFQLYFTSLSDSSKSDLETAKEENDHNSENQSAVSKTIDSSTENPTTTLHDTNTDGKLLSHIEKCMSHLKFIEDKLSKQMVYLERQKSLCSDTNVLLQDCKNLIRLIKIYHKDQSVQQRQKPINTTTGHSKVDITFKFIESQLVQAIREGHWIVLDNINSAPPEVLERLLSLFEENPVLNLYENNTTEDGSDATEELSGDKIHPDFALFSTYNPKLEGANKLSTALTNRVLCISVAALDNDVEYDMKMDKTNGGNKVNKFDPKKTNIYKILLDQFIGVHGGYELVSYCLLCHADAKVMLQNEEIHTIKGFQYSFRTLQNTCSTARYLMGKYNIAPLHAVIWGLLRNYTMCITNLEEKTKIIIAFKKNLHLPFFVKNTFNFVKQITHGSKSQLDLEIDELTDMVSDAETFICDSMCILAIKLVEFQISTNDVGDFILGFVNKVLLYQRPYLKQELDKICKLIDSTGPLSNEARKEILSEKTSEILCGDITDKRIEMLSIEIERCGNKLYTKLYKFIQCLSVFDLEKQAKLLKRIINIFQIFENLFENIEFPPWNTSFTQKLWYKTQILIRKIRSLNVVLPAIQTINRTSLIQLYDLLQQLFDTLEQRSGGFAIQNALKKPLITIVTNLEGIRLKIKDSHRKFSQSDNADMYQLIQQTLDQFLIVAGWCALMWKSNVITLEQQANVYCVDAKKGLLTIALLRVWDMKLAMWECLPEAIEKLERAAFAIGSDDAIRYEECTRSIKSIGNVLQTECLKNIQRQSMLKQIESHRKCCEWLQNLIYDSSTGHFISLEYALSENFNIFLENFEANEIDSPLSLIWLGLFFTSIAKSIPSRVYVRIINSNLKTLQEGNDQAFIDWVLEKDDGLDLTFCIDTESMESNITLSITQFNKSKKEANQVVLLHNVDDSPLLLNILSAPFKAVGASISQHEFQLPILGQDLLSDQTKVFKEKISLMLTALASFDWNSHAFNVQTITLQQTHQYKKEMEILLADLLSKISFAVKYSSSKNNALIAHELLQTLNNTINNLRKTQRGEMNNNALKIISSEIDKKAKTFKQATSVRSEIINEITNHWKTSLLDRKLLKRVLQLPMEVSNTIPFVFKEIQNIAQTQEGEMDKKLEAQIQLIDSINHLVTVFVNKACLIAMKNDSLDKHCQAQTEFFSQVIVGICHNWCIELKITNDGNLQLYIKEAGTLDESSFYKMNDVIDQVKDILKIDDSEINYTNIRTAINDAIEICQNDLKPEDKSDPNICKEIQQSTADAFENILLKKLRVAKKLLEKILIEARQIRPYPILMIEPALQNLSNIEHWMEVLRNEKKLSNTEEREISILIDGVGSTEEKIKILKSHGKTKLTQLYKIVRRVEDCAQDMNLCQSIEKLHSSNQDNDIDESTIKKLEASCQKLRGLFELSNEIKILGKTDTLTKLIDESYADWGWWQLLNISVLWLHSKAHENLEQSQSKKLYAVAATLNDKVAMEFYQRNIISEQQTTFNANEINKLFEIIVYEHSNHVIQLGSQLRKNFNEKLTMTTWDAINTVCQPIAKNNIEKELNFVNLFRFVEILHIRKSDLDSITSSFPWHASYILQPRLLRCSDLMTWLCPEYLNAISGIVMNEINAEMFIQDLETPKPNLTFDPRSDLYEPRFNEPTSKWQKNACSILKSVADFLLNLLLETITVPNESGTKKPPFLSLQQNIPLEIMLGLSMANIAIYFYENTVHMESKKEFLQLPRETLRKLNEELFKELNNIEEEEKEMQTNLGSIDLQIKDTRAKIKIAQDLIAVGAPNAEDNLAEQQKQLDDLIKLKALNNEKSKQIIKKKEESKDNISKREKQHCQDIQQEIINVMDQINTEVKNIIKDISKSISLDLSPSENNFNQILSNLLNLFKKIHFSSINTTNWSFIINEKFKKLSSLYSETETILQKLVDNDPLRILIDWTLSSILEGLTCSATNIKVYDQWQKNVQNERLCKGVDVCRQIKKSLNETIKNTTTTTFNVSIVSDLLSKSINLYKEFENKKDIISDPNCTDDILQRLVQMIQRFIFQCVACLTTLAKFYGITLKDEQEQISDYAKQILLSANRSQYKWVDSGKEADLLATIDRLRHQLPQVQAALSSVFISKTTGSLLSPLSLTSDLDQCLFDIGDTVLPSAYLLKTFSEKCLLPFVGRDTSKIGKVYSKDIIILIDETIGTTSKIAEIEMSVSKADAAANVNQHIGILSQFIQTGKMLDLDGRRVCPELPWNVLNRASDIVGREILKSATAATAKAFSATISQAVASSKIIASYVQSNENTSGQQISERDTNGSCKLRYTLLRLCDFARRSDYLKQLLCRENDLSDLGSEPNLQFEFERLHEAAVILDKTVKTTGSLLVDLMDCLTEPESLHCITNSFKKFVEEVTTDMTRELGNEEQANQLLLNAIQRARNFESSSIMNEIEKSQWMKMGKYLEDVKQMRTQVEEFHNQSQKWIQISEEEVKKMIEWRDEARKSFWKKWLDKIKKAYQEFVDKEIKREAEHGKKYREWQKECKVKSDEIVTLVKKLQWLKGYSEKSDVNKLITLLYDKNEMVKNIFQEIVTEHRKVSVKMASACCKDYILSSKKIKLEYSEGQQKEVILSHTMTEPLYVVIPIDQLHHPISIEVDSDSCALSLPSTQTKKLSKTLLNNRLTLDIEITIEYLLKSIPNTIQTHAPGIDDANTMIRDLLKKLEELKHYLNNPEKDPGLFRRKEYNGEKPEDVKDTTDDDKRKDDSCKLDHPMIKALRMLTNLWHKNKKLLHEIYRNLETSAGAKNIKTIDLNRFADLKHIYECIENSVGQIKINAKKVIDNAKDMVIEENLKDPISQLYTNEMVSIFNEMKSRDSELQNEIRSLRTISYMLFEHVKILRIINMKTCDELMQIQMMKNNFPFMNVYNADKIVENRIQIQLLERATDKLFKRKHELMMRLRKCCSYLTVYQPPTFDTLPAINNIDSDAFETIVFVNKKNNSWHMEPKELSADFGTRFISTRRNKRLVRNFLMVNADSIPITVKCTGETRENLSFIPPSFDILPGGSRFFSAVFTISTKECRMMTTGIIAVKPRVGNDPPKPIGNLKVIGIVESSKVELSEKTIEFGDLACGSGVHIQILTIKNNSNVTTTIRLGVKCLREFLSGLEVSPTELLISSKSTSRVSIILRCADKVDEVKAELIAVSDGADPQKLPIAASIQEPEFKIYLPFSNDHWESGDDINLDVPLNEARLVTFAIENLSNIDLHAITDISKETKYWMNIIDDIVTIKKKGRADIRLWIYGKEEKSSRNFLKLLIGSNEMKLKIFITCGKTDMITNLRTDMEYLIADFDWLQQEKLLENNRLLPINSTLELHNRGRITSMAQVNLIESSSNFKMIEQSNSSVNNNDKTVDVQLRHNMKKSLSILSHLYRFENSKIKCNIQTQDGTTKTIECNINIKQGRLVCRDCWKDFGNMVSNQQYVFETKLTAKGDTVHLLVNYLPTLHSALKPIIVMINEKRIRPATDIHIHRSLDEFIKENEGQKILIPPESSVTLKVITELKDSTQAANETANFLHEIQVISLGELLVGPDQIVYRYRPLCFLIAGTISASQTNTTYSDVKIETLNELFTSIVSISWAILEGALDVYRSSIKETERTKALQEIDKILKHSFHNKPIPSEPDVVKLIDEIRKSITGAKLAHHFIQKIIYTWNIHPSLTLPLSQDAIEDSLGIAAACLSTQLIKSDQQELKFIDILSVLRVATKFNLSSELSFDQMITIFDAALRPSSKLFETFSNFLSYGSKILTVAADKDLDYIVQQWPWRTNILKQTAIPVSRTISTLFFDQNKNKHENVENAIEDSLASFFNIFIQQLEPDLSLLWNSCLNLDTVGTISTSASLAIICNMIPENSQMKQEASLLADIAKTLLNYRAFPEQSFKKLTKYSINLLNCQTDEIRAVWQDKKPRWENCIIKLIEYIFGSHSVVKSLLKKTYRLPVDEEELENDIRRGVGHHIEDAYIKNTAKELFVLKESLRNENSSRILNNTSSFIAHCRKIGLIPSLERTIYINRALIAVEKLRNYSQTYDNTAIDTWSELIILCGCISSEWRKSSVWYASEALFQFAKCPSIENVLNIFIQGLSHIARENNCTRFIDRFQSIVSFSQKDYKGKLETIFSALGWSPHEIINARNEYEFLQSLTKTRCDHISKVAKSMLCLWKNYKNLSTVTSTSERFQSVFFTIIEAAIHEGHQISEQDLKQLIHAISLYANEPNNQLLNAIRSPSLILTTVNLHRNLSEDRHMQSSPNQDTPVSCKPKFDRQHSIILDGEKLPKYKPSFSFENEIYDNPNQWLKHMIKHDEVQPNAMETISTITCSTNENQNNSPDPAGYVRRYENAEKDAKEVSDILEQVKTHFPNLSIDKHLTEEQLLNTLIRLSQIILKWSRSFTNTCSLIQNDKQINDKNNKLAFQIIIDGINLLRYLLGLETNLAVFVNDPLTRFVQEQIKILKTKLSSLPIHMLSEELSVIFHDLHLFKQKTDDDDDADLDLVGNIFKKSDEKNLKTASDFDDPFEHLKHGEQEKIFENIENEYKEKDKLPPPPLDSFLPNEPPEDNTSDNEEKPKIFVPKIVVPKKPNKPKPVVPPIPDDPEPPSNPKPNPPPAPKSPDPKSNPLPASKSLNPNDPTEVDVDAIAAANCTVSSKDLPNLIPTKEKIREMLNNANIYDIYQAGSYHEKQKNPMAVYNKKLEDLLNSQSNTWSYQKLASCQSINVLIDTICAQVRNNLSDLFNQFPKPITFEWVIMIDNSGSMSIYENYIQEAIIIILETLRKLECRVAVGRFGNRSEGSQVILKPFDRPLTFRVGQMILEGLTFCESSHISTGVAAIAAHSWGHSDTTSTNNVKRIALVITDALSTEIREDKDQFAETKAAFNFSLALLHVRSKNLGDKMKGLESSLKQVSDGLCLSIDPSDPSLNSLSKPTSSLLISAFQKMINSIHNSSTSTSTQTTNNNQNFNNEGKSIFFCFKNEKADCMWPVEKLLKPTTYEDALKGDGSGSIATSLCYVSSPTNTLPYEEDAINSMQQDNKRKEIENNQKIRLESMEKAQ</sequence>
<dbReference type="SUPFAM" id="SSF53300">
    <property type="entry name" value="vWA-like"/>
    <property type="match status" value="1"/>
</dbReference>
<evidence type="ECO:0000256" key="8">
    <source>
        <dbReference type="ARBA" id="ARBA00023242"/>
    </source>
</evidence>
<feature type="compositionally biased region" description="Pro residues" evidence="10">
    <location>
        <begin position="7511"/>
        <end position="7544"/>
    </location>
</feature>
<protein>
    <recommendedName>
        <fullName evidence="4">Midasin</fullName>
    </recommendedName>
</protein>
<dbReference type="PANTHER" id="PTHR48103:SF2">
    <property type="entry name" value="MIDASIN"/>
    <property type="match status" value="1"/>
</dbReference>
<dbReference type="PANTHER" id="PTHR48103">
    <property type="entry name" value="MIDASIN-RELATED"/>
    <property type="match status" value="1"/>
</dbReference>
<feature type="compositionally biased region" description="Basic and acidic residues" evidence="10">
    <location>
        <begin position="7955"/>
        <end position="7976"/>
    </location>
</feature>
<dbReference type="Gene3D" id="3.40.50.300">
    <property type="entry name" value="P-loop containing nucleotide triphosphate hydrolases"/>
    <property type="match status" value="7"/>
</dbReference>
<dbReference type="FunFam" id="3.40.50.300:FF:000142">
    <property type="entry name" value="Midasin"/>
    <property type="match status" value="2"/>
</dbReference>
<feature type="region of interest" description="Disordered" evidence="10">
    <location>
        <begin position="1935"/>
        <end position="1958"/>
    </location>
</feature>
<feature type="region of interest" description="Disordered" evidence="10">
    <location>
        <begin position="2941"/>
        <end position="2977"/>
    </location>
</feature>
<feature type="compositionally biased region" description="Polar residues" evidence="10">
    <location>
        <begin position="2954"/>
        <end position="2976"/>
    </location>
</feature>
<dbReference type="GO" id="GO:0016887">
    <property type="term" value="F:ATP hydrolysis activity"/>
    <property type="evidence" value="ECO:0007669"/>
    <property type="project" value="InterPro"/>
</dbReference>
<dbReference type="CDD" id="cd00009">
    <property type="entry name" value="AAA"/>
    <property type="match status" value="1"/>
</dbReference>
<dbReference type="GO" id="GO:0005730">
    <property type="term" value="C:nucleolus"/>
    <property type="evidence" value="ECO:0007669"/>
    <property type="project" value="UniProtKB-SubCell"/>
</dbReference>
<feature type="region of interest" description="Disordered" evidence="10">
    <location>
        <begin position="7953"/>
        <end position="7976"/>
    </location>
</feature>
<keyword evidence="7" id="KW-0143">Chaperone</keyword>
<evidence type="ECO:0000256" key="10">
    <source>
        <dbReference type="SAM" id="MobiDB-lite"/>
    </source>
</evidence>
<dbReference type="InterPro" id="IPR040848">
    <property type="entry name" value="AAA_lid_7"/>
</dbReference>
<comment type="caution">
    <text evidence="12">The sequence shown here is derived from an EMBL/GenBank/DDBJ whole genome shotgun (WGS) entry which is preliminary data.</text>
</comment>